<feature type="transmembrane region" description="Helical" evidence="1">
    <location>
        <begin position="26"/>
        <end position="43"/>
    </location>
</feature>
<accession>A0A3M8SMN3</accession>
<evidence type="ECO:0000313" key="2">
    <source>
        <dbReference type="EMBL" id="RNF82083.1"/>
    </source>
</evidence>
<dbReference type="Proteomes" id="UP000267049">
    <property type="component" value="Unassembled WGS sequence"/>
</dbReference>
<keyword evidence="3" id="KW-1185">Reference proteome</keyword>
<evidence type="ECO:0000256" key="1">
    <source>
        <dbReference type="SAM" id="Phobius"/>
    </source>
</evidence>
<feature type="transmembrane region" description="Helical" evidence="1">
    <location>
        <begin position="115"/>
        <end position="136"/>
    </location>
</feature>
<dbReference type="OrthoDB" id="370375at2"/>
<dbReference type="RefSeq" id="WP_123089081.1">
    <property type="nucleotide sequence ID" value="NZ_RIBS01000010.1"/>
</dbReference>
<keyword evidence="1" id="KW-0472">Membrane</keyword>
<feature type="transmembrane region" description="Helical" evidence="1">
    <location>
        <begin position="55"/>
        <end position="74"/>
    </location>
</feature>
<keyword evidence="1" id="KW-0812">Transmembrane</keyword>
<reference evidence="2 3" key="1">
    <citation type="submission" date="2018-11" db="EMBL/GenBank/DDBJ databases">
        <title>Lysobacter cryohumiis sp. nov., isolated from soil in the Tianshan Mountains, Xinjiang, China.</title>
        <authorList>
            <person name="Luo Y."/>
            <person name="Sheng H."/>
        </authorList>
    </citation>
    <scope>NUCLEOTIDE SEQUENCE [LARGE SCALE GENOMIC DNA]</scope>
    <source>
        <strain evidence="2 3">ZS60</strain>
    </source>
</reference>
<sequence>MSSDSSILATLSPVNAATLADAILALHVGVVAFVVIGTVLILIGGWRRWDWVRGFAWRVAHLLLMGFVVVQTWLGEQCPLTVWEQALRRRAGQLIHDDTFIEHWLSRLIFFEAPWWVFVVAYTAFAALVLLTWRLVPPRRDARKRRTD</sequence>
<dbReference type="Pfam" id="PF10861">
    <property type="entry name" value="DUF2784"/>
    <property type="match status" value="1"/>
</dbReference>
<dbReference type="InterPro" id="IPR021218">
    <property type="entry name" value="DUF2784"/>
</dbReference>
<evidence type="ECO:0000313" key="3">
    <source>
        <dbReference type="Proteomes" id="UP000267049"/>
    </source>
</evidence>
<keyword evidence="1" id="KW-1133">Transmembrane helix</keyword>
<dbReference type="EMBL" id="RIBS01000010">
    <property type="protein sequence ID" value="RNF82083.1"/>
    <property type="molecule type" value="Genomic_DNA"/>
</dbReference>
<organism evidence="2 3">
    <name type="scientific">Montanilutibacter psychrotolerans</name>
    <dbReference type="NCBI Taxonomy" id="1327343"/>
    <lineage>
        <taxon>Bacteria</taxon>
        <taxon>Pseudomonadati</taxon>
        <taxon>Pseudomonadota</taxon>
        <taxon>Gammaproteobacteria</taxon>
        <taxon>Lysobacterales</taxon>
        <taxon>Lysobacteraceae</taxon>
        <taxon>Montanilutibacter</taxon>
    </lineage>
</organism>
<protein>
    <submittedName>
        <fullName evidence="2">DUF2784 domain-containing protein</fullName>
    </submittedName>
</protein>
<dbReference type="AlphaFoldDB" id="A0A3M8SMN3"/>
<gene>
    <name evidence="2" type="ORF">EER27_15665</name>
</gene>
<proteinExistence type="predicted"/>
<name>A0A3M8SMN3_9GAMM</name>
<comment type="caution">
    <text evidence="2">The sequence shown here is derived from an EMBL/GenBank/DDBJ whole genome shotgun (WGS) entry which is preliminary data.</text>
</comment>